<reference evidence="1 2" key="2">
    <citation type="submission" date="2020-05" db="EMBL/GenBank/DDBJ databases">
        <title>Draft genome sequence of Desulfovibrio sp. strainFSS-1.</title>
        <authorList>
            <person name="Shimoshige H."/>
            <person name="Kobayashi H."/>
            <person name="Maekawa T."/>
        </authorList>
    </citation>
    <scope>NUCLEOTIDE SEQUENCE [LARGE SCALE GENOMIC DNA]</scope>
    <source>
        <strain evidence="1 2">SIID29052-01</strain>
    </source>
</reference>
<dbReference type="SUPFAM" id="SSF48452">
    <property type="entry name" value="TPR-like"/>
    <property type="match status" value="1"/>
</dbReference>
<proteinExistence type="predicted"/>
<accession>A0A6V8LTK7</accession>
<dbReference type="EMBL" id="BLTE01000009">
    <property type="protein sequence ID" value="GFK94270.1"/>
    <property type="molecule type" value="Genomic_DNA"/>
</dbReference>
<dbReference type="Proteomes" id="UP000494245">
    <property type="component" value="Unassembled WGS sequence"/>
</dbReference>
<protein>
    <recommendedName>
        <fullName evidence="3">Tetratricopeptide repeat protein</fullName>
    </recommendedName>
</protein>
<sequence length="191" mass="20783">MKTSAAGAFRPNKPLLGLMLLCLAGMFVWSFVYRAEHPALVASVEMRGGDPHGGEGDPMQAVMAAMSRLQANPEDVDAMEEAAGAFAAAEMWDKALAVLEKAAVKAPDEKHILNLHGVTLFRLERPAEAAKKFERLLALEPGNFQGQFNLAAVYKYGLEDMAKARPLFEAVLANPMADMQTKRQAQQELTP</sequence>
<name>A0A6V8LTK7_9BACT</name>
<evidence type="ECO:0008006" key="3">
    <source>
        <dbReference type="Google" id="ProtNLM"/>
    </source>
</evidence>
<dbReference type="InterPro" id="IPR011990">
    <property type="entry name" value="TPR-like_helical_dom_sf"/>
</dbReference>
<reference evidence="1 2" key="1">
    <citation type="submission" date="2020-04" db="EMBL/GenBank/DDBJ databases">
        <authorList>
            <consortium name="Desulfovibrio sp. FSS-1 genome sequencing consortium"/>
            <person name="Shimoshige H."/>
            <person name="Kobayashi H."/>
            <person name="Maekawa T."/>
        </authorList>
    </citation>
    <scope>NUCLEOTIDE SEQUENCE [LARGE SCALE GENOMIC DNA]</scope>
    <source>
        <strain evidence="1 2">SIID29052-01</strain>
    </source>
</reference>
<comment type="caution">
    <text evidence="1">The sequence shown here is derived from an EMBL/GenBank/DDBJ whole genome shotgun (WGS) entry which is preliminary data.</text>
</comment>
<organism evidence="1 2">
    <name type="scientific">Fundidesulfovibrio magnetotacticus</name>
    <dbReference type="NCBI Taxonomy" id="2730080"/>
    <lineage>
        <taxon>Bacteria</taxon>
        <taxon>Pseudomonadati</taxon>
        <taxon>Thermodesulfobacteriota</taxon>
        <taxon>Desulfovibrionia</taxon>
        <taxon>Desulfovibrionales</taxon>
        <taxon>Desulfovibrionaceae</taxon>
        <taxon>Fundidesulfovibrio</taxon>
    </lineage>
</organism>
<dbReference type="AlphaFoldDB" id="A0A6V8LTK7"/>
<gene>
    <name evidence="1" type="ORF">NNJEOMEG_02112</name>
</gene>
<dbReference type="Gene3D" id="1.25.40.10">
    <property type="entry name" value="Tetratricopeptide repeat domain"/>
    <property type="match status" value="1"/>
</dbReference>
<dbReference type="RefSeq" id="WP_173084192.1">
    <property type="nucleotide sequence ID" value="NZ_BLTE01000009.1"/>
</dbReference>
<evidence type="ECO:0000313" key="2">
    <source>
        <dbReference type="Proteomes" id="UP000494245"/>
    </source>
</evidence>
<keyword evidence="2" id="KW-1185">Reference proteome</keyword>
<dbReference type="Pfam" id="PF13432">
    <property type="entry name" value="TPR_16"/>
    <property type="match status" value="1"/>
</dbReference>
<evidence type="ECO:0000313" key="1">
    <source>
        <dbReference type="EMBL" id="GFK94270.1"/>
    </source>
</evidence>